<dbReference type="Proteomes" id="UP000777438">
    <property type="component" value="Unassembled WGS sequence"/>
</dbReference>
<dbReference type="GO" id="GO:0006508">
    <property type="term" value="P:proteolysis"/>
    <property type="evidence" value="ECO:0007669"/>
    <property type="project" value="InterPro"/>
</dbReference>
<keyword evidence="3" id="KW-1185">Reference proteome</keyword>
<evidence type="ECO:0000313" key="2">
    <source>
        <dbReference type="EMBL" id="KAH6900440.1"/>
    </source>
</evidence>
<name>A0A9P9AX49_9HYPO</name>
<keyword evidence="2" id="KW-0378">Hydrolase</keyword>
<dbReference type="Gene3D" id="3.40.50.1820">
    <property type="entry name" value="alpha/beta hydrolase"/>
    <property type="match status" value="1"/>
</dbReference>
<comment type="caution">
    <text evidence="2">The sequence shown here is derived from an EMBL/GenBank/DDBJ whole genome shotgun (WGS) entry which is preliminary data.</text>
</comment>
<proteinExistence type="predicted"/>
<protein>
    <submittedName>
        <fullName evidence="2">Alpha/Beta hydrolase protein</fullName>
    </submittedName>
</protein>
<sequence length="663" mass="73436">MDEKDKITKGVAPYGLWKSEISVDSVVSKSRSLSSPRASKKSGRAFYTESRELGGTSIIEVIVDELTKAVSLNDVLPAEYSAKNSVYEYGGVTFAVLPDDRIIFSNKDDTVHILNPDTKEVSPLTGASKLRYSDFDANPKDHWVLSNQEDHTIDTPAGVRNYIVAINAQTGEVKRILTSADFYYTPYFSPDGNKLVWLEWNHPDLPFDAAKLYLATWHADGSISNTVLIAGGDREGVAEPRWGPDGSLFFCKEIRGYRKLFRLPPGQNVPTEVQVDSRLDEAEFGEIRWFQGSHTYAPLSRRQIVACPLKAGTSELTLIDLDTGSCKVLAGASFITEVVLNALFRVDDTTFLVIAAGSHNAQTLYRFEVGDDEGSFTVLRSSSEEKVDRMMYSLPESLAIYSKETPTRTIHGFLWLPHNPWFEAPSGSLPPLIMICHGGPTSYHGPGLKLRIQYFTSRGYAVLALNHAGSTGYGQKYRNALFGNWGLVDADDGAELVEYLVEEGRVRHGAAGITGVSSGGYNTLRTLTRHPRTFAAGVCLSGISDVKKLDESTHKLESDYTDHLMLSPGSSKADKERICRERSPLYDVDKIRASLLLLHGAKDKVTPLDQAQLIADAIRAKGGVVKFIVAPDEGHGFSQPHNVRLWLEEEEAWWRRRLLNLDQ</sequence>
<dbReference type="PANTHER" id="PTHR43056:SF5">
    <property type="entry name" value="PEPTIDASE S9 PROLYL OLIGOPEPTIDASE CATALYTIC DOMAIN-CONTAINING PROTEIN"/>
    <property type="match status" value="1"/>
</dbReference>
<evidence type="ECO:0000313" key="3">
    <source>
        <dbReference type="Proteomes" id="UP000777438"/>
    </source>
</evidence>
<dbReference type="InterPro" id="IPR001375">
    <property type="entry name" value="Peptidase_S9_cat"/>
</dbReference>
<dbReference type="EMBL" id="JAGPYM010000001">
    <property type="protein sequence ID" value="KAH6900440.1"/>
    <property type="molecule type" value="Genomic_DNA"/>
</dbReference>
<reference evidence="2 3" key="1">
    <citation type="journal article" date="2021" name="Nat. Commun.">
        <title>Genetic determinants of endophytism in the Arabidopsis root mycobiome.</title>
        <authorList>
            <person name="Mesny F."/>
            <person name="Miyauchi S."/>
            <person name="Thiergart T."/>
            <person name="Pickel B."/>
            <person name="Atanasova L."/>
            <person name="Karlsson M."/>
            <person name="Huettel B."/>
            <person name="Barry K.W."/>
            <person name="Haridas S."/>
            <person name="Chen C."/>
            <person name="Bauer D."/>
            <person name="Andreopoulos W."/>
            <person name="Pangilinan J."/>
            <person name="LaButti K."/>
            <person name="Riley R."/>
            <person name="Lipzen A."/>
            <person name="Clum A."/>
            <person name="Drula E."/>
            <person name="Henrissat B."/>
            <person name="Kohler A."/>
            <person name="Grigoriev I.V."/>
            <person name="Martin F.M."/>
            <person name="Hacquard S."/>
        </authorList>
    </citation>
    <scope>NUCLEOTIDE SEQUENCE [LARGE SCALE GENOMIC DNA]</scope>
    <source>
        <strain evidence="2 3">MPI-CAGE-CH-0241</strain>
    </source>
</reference>
<dbReference type="InterPro" id="IPR011659">
    <property type="entry name" value="WD40"/>
</dbReference>
<accession>A0A9P9AX49</accession>
<dbReference type="GO" id="GO:0008236">
    <property type="term" value="F:serine-type peptidase activity"/>
    <property type="evidence" value="ECO:0007669"/>
    <property type="project" value="InterPro"/>
</dbReference>
<dbReference type="PANTHER" id="PTHR43056">
    <property type="entry name" value="PEPTIDASE S9 PROLYL OLIGOPEPTIDASE"/>
    <property type="match status" value="1"/>
</dbReference>
<dbReference type="SUPFAM" id="SSF69322">
    <property type="entry name" value="Tricorn protease domain 2"/>
    <property type="match status" value="1"/>
</dbReference>
<dbReference type="InterPro" id="IPR029058">
    <property type="entry name" value="AB_hydrolase_fold"/>
</dbReference>
<dbReference type="InterPro" id="IPR011042">
    <property type="entry name" value="6-blade_b-propeller_TolB-like"/>
</dbReference>
<dbReference type="Pfam" id="PF07676">
    <property type="entry name" value="PD40"/>
    <property type="match status" value="1"/>
</dbReference>
<dbReference type="AlphaFoldDB" id="A0A9P9AX49"/>
<dbReference type="InterPro" id="IPR050585">
    <property type="entry name" value="Xaa-Pro_dipeptidyl-ppase/CocE"/>
</dbReference>
<dbReference type="SUPFAM" id="SSF53474">
    <property type="entry name" value="alpha/beta-Hydrolases"/>
    <property type="match status" value="1"/>
</dbReference>
<organism evidence="2 3">
    <name type="scientific">Thelonectria olida</name>
    <dbReference type="NCBI Taxonomy" id="1576542"/>
    <lineage>
        <taxon>Eukaryota</taxon>
        <taxon>Fungi</taxon>
        <taxon>Dikarya</taxon>
        <taxon>Ascomycota</taxon>
        <taxon>Pezizomycotina</taxon>
        <taxon>Sordariomycetes</taxon>
        <taxon>Hypocreomycetidae</taxon>
        <taxon>Hypocreales</taxon>
        <taxon>Nectriaceae</taxon>
        <taxon>Thelonectria</taxon>
    </lineage>
</organism>
<gene>
    <name evidence="2" type="ORF">B0T10DRAFT_470694</name>
</gene>
<dbReference type="Pfam" id="PF00326">
    <property type="entry name" value="Peptidase_S9"/>
    <property type="match status" value="1"/>
</dbReference>
<evidence type="ECO:0000259" key="1">
    <source>
        <dbReference type="Pfam" id="PF00326"/>
    </source>
</evidence>
<dbReference type="OrthoDB" id="43744at2759"/>
<feature type="domain" description="Peptidase S9 prolyl oligopeptidase catalytic" evidence="1">
    <location>
        <begin position="448"/>
        <end position="658"/>
    </location>
</feature>
<dbReference type="Gene3D" id="2.120.10.30">
    <property type="entry name" value="TolB, C-terminal domain"/>
    <property type="match status" value="1"/>
</dbReference>